<dbReference type="Gene3D" id="1.10.287.770">
    <property type="entry name" value="YojJ-like"/>
    <property type="match status" value="1"/>
</dbReference>
<dbReference type="AlphaFoldDB" id="A0A8S2G2Q7"/>
<reference evidence="13" key="1">
    <citation type="submission" date="2021-02" db="EMBL/GenBank/DDBJ databases">
        <authorList>
            <person name="Nowell W R."/>
        </authorList>
    </citation>
    <scope>NUCLEOTIDE SEQUENCE</scope>
</reference>
<evidence type="ECO:0000313" key="14">
    <source>
        <dbReference type="EMBL" id="CAF4419068.1"/>
    </source>
</evidence>
<evidence type="ECO:0000256" key="8">
    <source>
        <dbReference type="ARBA" id="ARBA00023136"/>
    </source>
</evidence>
<dbReference type="GO" id="GO:0016020">
    <property type="term" value="C:membrane"/>
    <property type="evidence" value="ECO:0007669"/>
    <property type="project" value="UniProtKB-SubCell"/>
</dbReference>
<keyword evidence="10 11" id="KW-0407">Ion channel</keyword>
<name>A0A8S2G2Q7_9BILA</name>
<keyword evidence="7 11" id="KW-0406">Ion transport</keyword>
<dbReference type="Pfam" id="PF00858">
    <property type="entry name" value="ASC"/>
    <property type="match status" value="1"/>
</dbReference>
<keyword evidence="4 11" id="KW-0812">Transmembrane</keyword>
<evidence type="ECO:0000256" key="7">
    <source>
        <dbReference type="ARBA" id="ARBA00023065"/>
    </source>
</evidence>
<keyword evidence="8 12" id="KW-0472">Membrane</keyword>
<feature type="non-terminal residue" evidence="13">
    <location>
        <position position="1"/>
    </location>
</feature>
<organism evidence="13 15">
    <name type="scientific">Didymodactylos carnosus</name>
    <dbReference type="NCBI Taxonomy" id="1234261"/>
    <lineage>
        <taxon>Eukaryota</taxon>
        <taxon>Metazoa</taxon>
        <taxon>Spiralia</taxon>
        <taxon>Gnathifera</taxon>
        <taxon>Rotifera</taxon>
        <taxon>Eurotatoria</taxon>
        <taxon>Bdelloidea</taxon>
        <taxon>Philodinida</taxon>
        <taxon>Philodinidae</taxon>
        <taxon>Didymodactylos</taxon>
    </lineage>
</organism>
<keyword evidence="3 11" id="KW-0894">Sodium channel</keyword>
<proteinExistence type="inferred from homology"/>
<protein>
    <submittedName>
        <fullName evidence="13">Uncharacterized protein</fullName>
    </submittedName>
</protein>
<dbReference type="EMBL" id="CAJOBA010076207">
    <property type="protein sequence ID" value="CAF4419068.1"/>
    <property type="molecule type" value="Genomic_DNA"/>
</dbReference>
<dbReference type="PRINTS" id="PR01078">
    <property type="entry name" value="AMINACHANNEL"/>
</dbReference>
<comment type="caution">
    <text evidence="13">The sequence shown here is derived from an EMBL/GenBank/DDBJ whole genome shotgun (WGS) entry which is preliminary data.</text>
</comment>
<evidence type="ECO:0000256" key="3">
    <source>
        <dbReference type="ARBA" id="ARBA00022461"/>
    </source>
</evidence>
<evidence type="ECO:0000256" key="2">
    <source>
        <dbReference type="ARBA" id="ARBA00022448"/>
    </source>
</evidence>
<comment type="similarity">
    <text evidence="11">Belongs to the amiloride-sensitive sodium channel (TC 1.A.6) family.</text>
</comment>
<comment type="subcellular location">
    <subcellularLocation>
        <location evidence="1">Membrane</location>
        <topology evidence="1">Multi-pass membrane protein</topology>
    </subcellularLocation>
</comment>
<evidence type="ECO:0000256" key="5">
    <source>
        <dbReference type="ARBA" id="ARBA00022989"/>
    </source>
</evidence>
<evidence type="ECO:0000256" key="12">
    <source>
        <dbReference type="SAM" id="Phobius"/>
    </source>
</evidence>
<accession>A0A8S2G2Q7</accession>
<gene>
    <name evidence="13" type="ORF">OVA965_LOCUS42450</name>
    <name evidence="14" type="ORF">TMI583_LOCUS44367</name>
</gene>
<evidence type="ECO:0000256" key="10">
    <source>
        <dbReference type="ARBA" id="ARBA00023303"/>
    </source>
</evidence>
<evidence type="ECO:0000256" key="4">
    <source>
        <dbReference type="ARBA" id="ARBA00022692"/>
    </source>
</evidence>
<feature type="transmembrane region" description="Helical" evidence="12">
    <location>
        <begin position="61"/>
        <end position="79"/>
    </location>
</feature>
<evidence type="ECO:0000256" key="9">
    <source>
        <dbReference type="ARBA" id="ARBA00023201"/>
    </source>
</evidence>
<keyword evidence="5 12" id="KW-1133">Transmembrane helix</keyword>
<dbReference type="Proteomes" id="UP000677228">
    <property type="component" value="Unassembled WGS sequence"/>
</dbReference>
<dbReference type="InterPro" id="IPR001873">
    <property type="entry name" value="ENaC"/>
</dbReference>
<keyword evidence="2 11" id="KW-0813">Transport</keyword>
<dbReference type="GO" id="GO:0005272">
    <property type="term" value="F:sodium channel activity"/>
    <property type="evidence" value="ECO:0007669"/>
    <property type="project" value="UniProtKB-KW"/>
</dbReference>
<evidence type="ECO:0000313" key="15">
    <source>
        <dbReference type="Proteomes" id="UP000677228"/>
    </source>
</evidence>
<keyword evidence="9 11" id="KW-0739">Sodium transport</keyword>
<evidence type="ECO:0000256" key="1">
    <source>
        <dbReference type="ARBA" id="ARBA00004141"/>
    </source>
</evidence>
<keyword evidence="6" id="KW-0915">Sodium</keyword>
<evidence type="ECO:0000256" key="11">
    <source>
        <dbReference type="RuleBase" id="RU000679"/>
    </source>
</evidence>
<dbReference type="Proteomes" id="UP000682733">
    <property type="component" value="Unassembled WGS sequence"/>
</dbReference>
<evidence type="ECO:0000313" key="13">
    <source>
        <dbReference type="EMBL" id="CAF1607305.1"/>
    </source>
</evidence>
<dbReference type="EMBL" id="CAJNOK010052150">
    <property type="protein sequence ID" value="CAF1607305.1"/>
    <property type="molecule type" value="Genomic_DNA"/>
</dbReference>
<evidence type="ECO:0000256" key="6">
    <source>
        <dbReference type="ARBA" id="ARBA00023053"/>
    </source>
</evidence>
<sequence>NTLPSPYTPLPADFEANYTLYLDKNYLKLKILPVSQYVTSYTEMATYSWVAFMSDIGGQSGFWMGLSVSSIIELIGLIYRKKLLKCFGKDKVQAFSEDTVDSKH</sequence>